<reference evidence="1 2" key="1">
    <citation type="journal article" date="2022" name="Nat. Plants">
        <title>Genomes of leafy and leafless Platanthera orchids illuminate the evolution of mycoheterotrophy.</title>
        <authorList>
            <person name="Li M.H."/>
            <person name="Liu K.W."/>
            <person name="Li Z."/>
            <person name="Lu H.C."/>
            <person name="Ye Q.L."/>
            <person name="Zhang D."/>
            <person name="Wang J.Y."/>
            <person name="Li Y.F."/>
            <person name="Zhong Z.M."/>
            <person name="Liu X."/>
            <person name="Yu X."/>
            <person name="Liu D.K."/>
            <person name="Tu X.D."/>
            <person name="Liu B."/>
            <person name="Hao Y."/>
            <person name="Liao X.Y."/>
            <person name="Jiang Y.T."/>
            <person name="Sun W.H."/>
            <person name="Chen J."/>
            <person name="Chen Y.Q."/>
            <person name="Ai Y."/>
            <person name="Zhai J.W."/>
            <person name="Wu S.S."/>
            <person name="Zhou Z."/>
            <person name="Hsiao Y.Y."/>
            <person name="Wu W.L."/>
            <person name="Chen Y.Y."/>
            <person name="Lin Y.F."/>
            <person name="Hsu J.L."/>
            <person name="Li C.Y."/>
            <person name="Wang Z.W."/>
            <person name="Zhao X."/>
            <person name="Zhong W.Y."/>
            <person name="Ma X.K."/>
            <person name="Ma L."/>
            <person name="Huang J."/>
            <person name="Chen G.Z."/>
            <person name="Huang M.Z."/>
            <person name="Huang L."/>
            <person name="Peng D.H."/>
            <person name="Luo Y.B."/>
            <person name="Zou S.Q."/>
            <person name="Chen S.P."/>
            <person name="Lan S."/>
            <person name="Tsai W.C."/>
            <person name="Van de Peer Y."/>
            <person name="Liu Z.J."/>
        </authorList>
    </citation>
    <scope>NUCLEOTIDE SEQUENCE [LARGE SCALE GENOMIC DNA]</scope>
    <source>
        <strain evidence="1">Lor288</strain>
    </source>
</reference>
<organism evidence="1 2">
    <name type="scientific">Platanthera guangdongensis</name>
    <dbReference type="NCBI Taxonomy" id="2320717"/>
    <lineage>
        <taxon>Eukaryota</taxon>
        <taxon>Viridiplantae</taxon>
        <taxon>Streptophyta</taxon>
        <taxon>Embryophyta</taxon>
        <taxon>Tracheophyta</taxon>
        <taxon>Spermatophyta</taxon>
        <taxon>Magnoliopsida</taxon>
        <taxon>Liliopsida</taxon>
        <taxon>Asparagales</taxon>
        <taxon>Orchidaceae</taxon>
        <taxon>Orchidoideae</taxon>
        <taxon>Orchideae</taxon>
        <taxon>Orchidinae</taxon>
        <taxon>Platanthera</taxon>
    </lineage>
</organism>
<protein>
    <submittedName>
        <fullName evidence="1">Uncharacterized protein</fullName>
    </submittedName>
</protein>
<dbReference type="InterPro" id="IPR036628">
    <property type="entry name" value="Clp_N_dom_sf"/>
</dbReference>
<dbReference type="EMBL" id="JBBWWR010000001">
    <property type="protein sequence ID" value="KAK8970952.1"/>
    <property type="molecule type" value="Genomic_DNA"/>
</dbReference>
<evidence type="ECO:0000313" key="1">
    <source>
        <dbReference type="EMBL" id="KAK8970952.1"/>
    </source>
</evidence>
<proteinExistence type="predicted"/>
<dbReference type="PANTHER" id="PTHR43572:SF31">
    <property type="entry name" value="PROTEIN SMAX1-LIKE 3"/>
    <property type="match status" value="1"/>
</dbReference>
<dbReference type="Proteomes" id="UP001412067">
    <property type="component" value="Unassembled WGS sequence"/>
</dbReference>
<dbReference type="Gene3D" id="1.10.1780.10">
    <property type="entry name" value="Clp, N-terminal domain"/>
    <property type="match status" value="1"/>
</dbReference>
<name>A0ABR2N4B5_9ASPA</name>
<keyword evidence="2" id="KW-1185">Reference proteome</keyword>
<comment type="caution">
    <text evidence="1">The sequence shown here is derived from an EMBL/GenBank/DDBJ whole genome shotgun (WGS) entry which is preliminary data.</text>
</comment>
<dbReference type="PANTHER" id="PTHR43572">
    <property type="entry name" value="CHAPERONE PROTEIN CLPD, CHLOROPLASTIC"/>
    <property type="match status" value="1"/>
</dbReference>
<accession>A0ABR2N4B5</accession>
<gene>
    <name evidence="1" type="ORF">KSP40_PGU016059</name>
</gene>
<sequence>MGFQPNYSRTLFKLYYQISETLLVPFFSNIPNTIMPSLTLLFSNALVAAFKRAQAHQRGGLLVESQQKNPLLITVKIEPGQLIISILDDPSVSGVMREAGFSNTQVKSLKTNIEKAIIPYSDACAFTAHAVKAAMGIESEDILDSFLEILSARKKKSIVVVRDSLAAAAQAAVRRLMDRHG</sequence>
<evidence type="ECO:0000313" key="2">
    <source>
        <dbReference type="Proteomes" id="UP001412067"/>
    </source>
</evidence>
<dbReference type="InterPro" id="IPR051650">
    <property type="entry name" value="SL_signaling_regulator"/>
</dbReference>